<dbReference type="Gene3D" id="3.40.1260.20">
    <property type="entry name" value="Ribonuclease E, catalytic domain"/>
    <property type="match status" value="1"/>
</dbReference>
<dbReference type="PANTHER" id="PTHR30001">
    <property type="entry name" value="RIBONUCLEASE"/>
    <property type="match status" value="1"/>
</dbReference>
<dbReference type="GO" id="GO:0019843">
    <property type="term" value="F:rRNA binding"/>
    <property type="evidence" value="ECO:0007669"/>
    <property type="project" value="UniProtKB-KW"/>
</dbReference>
<gene>
    <name evidence="17" type="ORF">TH606_04515</name>
</gene>
<dbReference type="OrthoDB" id="9804278at2"/>
<reference evidence="17 18" key="1">
    <citation type="submission" date="2016-02" db="EMBL/GenBank/DDBJ databases">
        <title>Draft genome sequence of Thermodesulfatator sp. S606.</title>
        <authorList>
            <person name="Lai Q."/>
            <person name="Cao J."/>
            <person name="Dupont S."/>
            <person name="Shao Z."/>
            <person name="Jebbar M."/>
            <person name="Alain K."/>
        </authorList>
    </citation>
    <scope>NUCLEOTIDE SEQUENCE [LARGE SCALE GENOMIC DNA]</scope>
    <source>
        <strain evidence="17 18">S606</strain>
    </source>
</reference>
<evidence type="ECO:0000313" key="18">
    <source>
        <dbReference type="Proteomes" id="UP000076964"/>
    </source>
</evidence>
<comment type="subcellular location">
    <subcellularLocation>
        <location evidence="2">Cytoplasm</location>
    </subcellularLocation>
</comment>
<dbReference type="AlphaFoldDB" id="A0A177E911"/>
<sequence>MAELLINYAPYETRVALLEDGSLAEFYLERPRERGYVGNIYKGRVVRVLPGMRAAFVDIGLNRTAFLYGGDLCPSLFEAEELFGEEFSQEKFKIPPIEDVLKPGQEILVQVVKEPIGNKGARLTTNITLAGRYLVFLPTMGHIGISRKITDEKERKRLKELIEALRPPGTGWIIRTVAQEATEEELKTEISFLVSLWEDIKKRAQKVTSPALLYEELDISLRAVRDLLVKEVSSLIVDNRQVYEKILSYVEDLAPHLKGCIKLHEPPPGIFEAYGVEIDYHRFLARKVWLKSGGFIVIEPCEAFTAIDVNTGRFVGKDDLEETVLRTNLEAAKEIAYQLRLRNIGGLIIIDFIDMHRQESREKVYLALKQFLSRDRAKTNVRPMSEFGIIEMTRERRRESLYTLLMETCPLCHGDGLIKSKRTVCYELFRRLERMGPHVKGKNIIIKVHPDVAQVLTGEEIEFLEEIEKKFEFEASVSEDPELAPWEFKFILNSHFPDQKISSPSP</sequence>
<evidence type="ECO:0000256" key="10">
    <source>
        <dbReference type="ARBA" id="ARBA00022723"/>
    </source>
</evidence>
<dbReference type="InterPro" id="IPR048583">
    <property type="entry name" value="RNase_E_G_thioredoxin-like"/>
</dbReference>
<keyword evidence="9" id="KW-0540">Nuclease</keyword>
<protein>
    <recommendedName>
        <fullName evidence="4">Ribonuclease G</fullName>
    </recommendedName>
</protein>
<dbReference type="Proteomes" id="UP000076964">
    <property type="component" value="Unassembled WGS sequence"/>
</dbReference>
<dbReference type="RefSeq" id="WP_068541677.1">
    <property type="nucleotide sequence ID" value="NZ_LSFI01000017.1"/>
</dbReference>
<keyword evidence="14" id="KW-0460">Magnesium</keyword>
<dbReference type="GO" id="GO:0004519">
    <property type="term" value="F:endonuclease activity"/>
    <property type="evidence" value="ECO:0007669"/>
    <property type="project" value="UniProtKB-KW"/>
</dbReference>
<keyword evidence="5" id="KW-0963">Cytoplasm</keyword>
<dbReference type="InterPro" id="IPR019307">
    <property type="entry name" value="RNA-bd_AU-1/RNase_E/G"/>
</dbReference>
<name>A0A177E911_9BACT</name>
<keyword evidence="7" id="KW-0820">tRNA-binding</keyword>
<evidence type="ECO:0000256" key="14">
    <source>
        <dbReference type="ARBA" id="ARBA00022842"/>
    </source>
</evidence>
<keyword evidence="8" id="KW-0819">tRNA processing</keyword>
<keyword evidence="6" id="KW-0698">rRNA processing</keyword>
<keyword evidence="10" id="KW-0479">Metal-binding</keyword>
<keyword evidence="18" id="KW-1185">Reference proteome</keyword>
<keyword evidence="13" id="KW-0378">Hydrolase</keyword>
<evidence type="ECO:0000313" key="17">
    <source>
        <dbReference type="EMBL" id="OAG27900.1"/>
    </source>
</evidence>
<dbReference type="GO" id="GO:0004540">
    <property type="term" value="F:RNA nuclease activity"/>
    <property type="evidence" value="ECO:0007669"/>
    <property type="project" value="InterPro"/>
</dbReference>
<dbReference type="InterPro" id="IPR003029">
    <property type="entry name" value="S1_domain"/>
</dbReference>
<keyword evidence="12" id="KW-0255">Endonuclease</keyword>
<evidence type="ECO:0000256" key="8">
    <source>
        <dbReference type="ARBA" id="ARBA00022694"/>
    </source>
</evidence>
<evidence type="ECO:0000259" key="16">
    <source>
        <dbReference type="PROSITE" id="PS50126"/>
    </source>
</evidence>
<dbReference type="InterPro" id="IPR012340">
    <property type="entry name" value="NA-bd_OB-fold"/>
</dbReference>
<dbReference type="CDD" id="cd04453">
    <property type="entry name" value="S1_RNase_E"/>
    <property type="match status" value="1"/>
</dbReference>
<evidence type="ECO:0000256" key="13">
    <source>
        <dbReference type="ARBA" id="ARBA00022801"/>
    </source>
</evidence>
<keyword evidence="11" id="KW-0699">rRNA-binding</keyword>
<keyword evidence="15" id="KW-0694">RNA-binding</keyword>
<dbReference type="GO" id="GO:0005737">
    <property type="term" value="C:cytoplasm"/>
    <property type="evidence" value="ECO:0007669"/>
    <property type="project" value="UniProtKB-SubCell"/>
</dbReference>
<dbReference type="GO" id="GO:0046872">
    <property type="term" value="F:metal ion binding"/>
    <property type="evidence" value="ECO:0007669"/>
    <property type="project" value="UniProtKB-KW"/>
</dbReference>
<evidence type="ECO:0000256" key="12">
    <source>
        <dbReference type="ARBA" id="ARBA00022759"/>
    </source>
</evidence>
<accession>A0A177E911</accession>
<dbReference type="GO" id="GO:0016787">
    <property type="term" value="F:hydrolase activity"/>
    <property type="evidence" value="ECO:0007669"/>
    <property type="project" value="UniProtKB-KW"/>
</dbReference>
<evidence type="ECO:0000256" key="3">
    <source>
        <dbReference type="ARBA" id="ARBA00005663"/>
    </source>
</evidence>
<evidence type="ECO:0000256" key="1">
    <source>
        <dbReference type="ARBA" id="ARBA00001946"/>
    </source>
</evidence>
<dbReference type="GO" id="GO:0006364">
    <property type="term" value="P:rRNA processing"/>
    <property type="evidence" value="ECO:0007669"/>
    <property type="project" value="UniProtKB-KW"/>
</dbReference>
<feature type="domain" description="S1 motif" evidence="16">
    <location>
        <begin position="38"/>
        <end position="126"/>
    </location>
</feature>
<comment type="similarity">
    <text evidence="3">Belongs to the RNase E/G family. RNase G subfamily.</text>
</comment>
<dbReference type="EMBL" id="LSFI01000017">
    <property type="protein sequence ID" value="OAG27900.1"/>
    <property type="molecule type" value="Genomic_DNA"/>
</dbReference>
<evidence type="ECO:0000256" key="15">
    <source>
        <dbReference type="ARBA" id="ARBA00022884"/>
    </source>
</evidence>
<dbReference type="NCBIfam" id="TIGR00757">
    <property type="entry name" value="RNaseEG"/>
    <property type="match status" value="1"/>
</dbReference>
<dbReference type="Pfam" id="PF10150">
    <property type="entry name" value="RNase_E_G"/>
    <property type="match status" value="1"/>
</dbReference>
<dbReference type="PANTHER" id="PTHR30001:SF0">
    <property type="entry name" value="RIBONUCLEASE G"/>
    <property type="match status" value="1"/>
</dbReference>
<comment type="cofactor">
    <cofactor evidence="1">
        <name>Mg(2+)</name>
        <dbReference type="ChEBI" id="CHEBI:18420"/>
    </cofactor>
</comment>
<dbReference type="InterPro" id="IPR004659">
    <property type="entry name" value="RNase_E/G"/>
</dbReference>
<comment type="caution">
    <text evidence="17">The sequence shown here is derived from an EMBL/GenBank/DDBJ whole genome shotgun (WGS) entry which is preliminary data.</text>
</comment>
<evidence type="ECO:0000256" key="2">
    <source>
        <dbReference type="ARBA" id="ARBA00004496"/>
    </source>
</evidence>
<dbReference type="Pfam" id="PF20833">
    <property type="entry name" value="RNase_E_G_Thio"/>
    <property type="match status" value="1"/>
</dbReference>
<organism evidence="17 18">
    <name type="scientific">Thermodesulfatator autotrophicus</name>
    <dbReference type="NCBI Taxonomy" id="1795632"/>
    <lineage>
        <taxon>Bacteria</taxon>
        <taxon>Pseudomonadati</taxon>
        <taxon>Thermodesulfobacteriota</taxon>
        <taxon>Thermodesulfobacteria</taxon>
        <taxon>Thermodesulfobacteriales</taxon>
        <taxon>Thermodesulfatatoraceae</taxon>
        <taxon>Thermodesulfatator</taxon>
    </lineage>
</organism>
<dbReference type="GO" id="GO:0000049">
    <property type="term" value="F:tRNA binding"/>
    <property type="evidence" value="ECO:0007669"/>
    <property type="project" value="UniProtKB-KW"/>
</dbReference>
<evidence type="ECO:0000256" key="11">
    <source>
        <dbReference type="ARBA" id="ARBA00022730"/>
    </source>
</evidence>
<dbReference type="SUPFAM" id="SSF50249">
    <property type="entry name" value="Nucleic acid-binding proteins"/>
    <property type="match status" value="1"/>
</dbReference>
<dbReference type="STRING" id="1795632.TH606_04515"/>
<dbReference type="PROSITE" id="PS50126">
    <property type="entry name" value="S1"/>
    <property type="match status" value="1"/>
</dbReference>
<evidence type="ECO:0000256" key="5">
    <source>
        <dbReference type="ARBA" id="ARBA00022490"/>
    </source>
</evidence>
<proteinExistence type="inferred from homology"/>
<dbReference type="SMART" id="SM00316">
    <property type="entry name" value="S1"/>
    <property type="match status" value="1"/>
</dbReference>
<dbReference type="GO" id="GO:0008033">
    <property type="term" value="P:tRNA processing"/>
    <property type="evidence" value="ECO:0007669"/>
    <property type="project" value="UniProtKB-KW"/>
</dbReference>
<evidence type="ECO:0000256" key="6">
    <source>
        <dbReference type="ARBA" id="ARBA00022552"/>
    </source>
</evidence>
<evidence type="ECO:0000256" key="9">
    <source>
        <dbReference type="ARBA" id="ARBA00022722"/>
    </source>
</evidence>
<evidence type="ECO:0000256" key="4">
    <source>
        <dbReference type="ARBA" id="ARBA00017719"/>
    </source>
</evidence>
<dbReference type="Gene3D" id="2.40.50.140">
    <property type="entry name" value="Nucleic acid-binding proteins"/>
    <property type="match status" value="1"/>
</dbReference>
<evidence type="ECO:0000256" key="7">
    <source>
        <dbReference type="ARBA" id="ARBA00022555"/>
    </source>
</evidence>